<dbReference type="Proteomes" id="UP000799779">
    <property type="component" value="Unassembled WGS sequence"/>
</dbReference>
<dbReference type="AlphaFoldDB" id="A0A6A5WUV0"/>
<reference evidence="1" key="1">
    <citation type="journal article" date="2020" name="Stud. Mycol.">
        <title>101 Dothideomycetes genomes: a test case for predicting lifestyles and emergence of pathogens.</title>
        <authorList>
            <person name="Haridas S."/>
            <person name="Albert R."/>
            <person name="Binder M."/>
            <person name="Bloem J."/>
            <person name="Labutti K."/>
            <person name="Salamov A."/>
            <person name="Andreopoulos B."/>
            <person name="Baker S."/>
            <person name="Barry K."/>
            <person name="Bills G."/>
            <person name="Bluhm B."/>
            <person name="Cannon C."/>
            <person name="Castanera R."/>
            <person name="Culley D."/>
            <person name="Daum C."/>
            <person name="Ezra D."/>
            <person name="Gonzalez J."/>
            <person name="Henrissat B."/>
            <person name="Kuo A."/>
            <person name="Liang C."/>
            <person name="Lipzen A."/>
            <person name="Lutzoni F."/>
            <person name="Magnuson J."/>
            <person name="Mondo S."/>
            <person name="Nolan M."/>
            <person name="Ohm R."/>
            <person name="Pangilinan J."/>
            <person name="Park H.-J."/>
            <person name="Ramirez L."/>
            <person name="Alfaro M."/>
            <person name="Sun H."/>
            <person name="Tritt A."/>
            <person name="Yoshinaga Y."/>
            <person name="Zwiers L.-H."/>
            <person name="Turgeon B."/>
            <person name="Goodwin S."/>
            <person name="Spatafora J."/>
            <person name="Crous P."/>
            <person name="Grigoriev I."/>
        </authorList>
    </citation>
    <scope>NUCLEOTIDE SEQUENCE</scope>
    <source>
        <strain evidence="1">CBS 123094</strain>
    </source>
</reference>
<sequence length="85" mass="9558">MKPFSSLLSWEWQGGWMVQRFSTSGGTSGNKSWEKGYVKWCLFTFHGRRSKGLIASSCPIGGEKVPYDYFGFGVGDDVVRIVQKI</sequence>
<evidence type="ECO:0000313" key="1">
    <source>
        <dbReference type="EMBL" id="KAF2005583.1"/>
    </source>
</evidence>
<keyword evidence="2" id="KW-1185">Reference proteome</keyword>
<evidence type="ECO:0000313" key="2">
    <source>
        <dbReference type="Proteomes" id="UP000799779"/>
    </source>
</evidence>
<dbReference type="EMBL" id="ML977562">
    <property type="protein sequence ID" value="KAF2005583.1"/>
    <property type="molecule type" value="Genomic_DNA"/>
</dbReference>
<organism evidence="1 2">
    <name type="scientific">Amniculicola lignicola CBS 123094</name>
    <dbReference type="NCBI Taxonomy" id="1392246"/>
    <lineage>
        <taxon>Eukaryota</taxon>
        <taxon>Fungi</taxon>
        <taxon>Dikarya</taxon>
        <taxon>Ascomycota</taxon>
        <taxon>Pezizomycotina</taxon>
        <taxon>Dothideomycetes</taxon>
        <taxon>Pleosporomycetidae</taxon>
        <taxon>Pleosporales</taxon>
        <taxon>Amniculicolaceae</taxon>
        <taxon>Amniculicola</taxon>
    </lineage>
</organism>
<gene>
    <name evidence="1" type="ORF">P154DRAFT_518347</name>
</gene>
<proteinExistence type="predicted"/>
<name>A0A6A5WUV0_9PLEO</name>
<accession>A0A6A5WUV0</accession>
<protein>
    <submittedName>
        <fullName evidence="1">Uncharacterized protein</fullName>
    </submittedName>
</protein>